<comment type="subcellular location">
    <subcellularLocation>
        <location evidence="1">Membrane</location>
        <topology evidence="1">Multi-pass membrane protein</topology>
    </subcellularLocation>
</comment>
<dbReference type="OrthoDB" id="9802121at2"/>
<keyword evidence="8" id="KW-1185">Reference proteome</keyword>
<dbReference type="AlphaFoldDB" id="A0A0A3APA3"/>
<name>A0A0A3APA3_9PAST</name>
<dbReference type="PANTHER" id="PTHR43461">
    <property type="entry name" value="TRANSMEMBRANE PROTEIN 256"/>
    <property type="match status" value="1"/>
</dbReference>
<evidence type="ECO:0000256" key="5">
    <source>
        <dbReference type="ARBA" id="ARBA00023136"/>
    </source>
</evidence>
<organism evidence="7 8">
    <name type="scientific">Chelonobacter oris</name>
    <dbReference type="NCBI Taxonomy" id="505317"/>
    <lineage>
        <taxon>Bacteria</taxon>
        <taxon>Pseudomonadati</taxon>
        <taxon>Pseudomonadota</taxon>
        <taxon>Gammaproteobacteria</taxon>
        <taxon>Pasteurellales</taxon>
        <taxon>Pasteurellaceae</taxon>
        <taxon>Chelonobacter</taxon>
    </lineage>
</organism>
<accession>A0A0A3APA3</accession>
<evidence type="ECO:0000256" key="4">
    <source>
        <dbReference type="ARBA" id="ARBA00022989"/>
    </source>
</evidence>
<dbReference type="EMBL" id="JSUM01000003">
    <property type="protein sequence ID" value="KGQ71228.1"/>
    <property type="molecule type" value="Genomic_DNA"/>
</dbReference>
<keyword evidence="4 6" id="KW-1133">Transmembrane helix</keyword>
<evidence type="ECO:0000256" key="6">
    <source>
        <dbReference type="SAM" id="Phobius"/>
    </source>
</evidence>
<evidence type="ECO:0000256" key="2">
    <source>
        <dbReference type="ARBA" id="ARBA00009694"/>
    </source>
</evidence>
<feature type="transmembrane region" description="Helical" evidence="6">
    <location>
        <begin position="107"/>
        <end position="132"/>
    </location>
</feature>
<keyword evidence="5 6" id="KW-0472">Membrane</keyword>
<evidence type="ECO:0000313" key="8">
    <source>
        <dbReference type="Proteomes" id="UP000030380"/>
    </source>
</evidence>
<dbReference type="InterPro" id="IPR006696">
    <property type="entry name" value="DUF423"/>
</dbReference>
<sequence>MGNRFLTFAAISGFFCVAFGAFTAHGLEPHLTFLQLDWIEKGLKYQFFHTLALLGLGLFVTATQHQPAPACRRKGLNWIGYGWAVGILCFSFSLYGLALTGIKTLAWFTPIGGVAFLIGWGALTFISIAGSLKTRD</sequence>
<protein>
    <submittedName>
        <fullName evidence="7">Membrane protein</fullName>
    </submittedName>
</protein>
<comment type="similarity">
    <text evidence="2">Belongs to the UPF0382 family.</text>
</comment>
<gene>
    <name evidence="7" type="ORF">OA57_03100</name>
</gene>
<dbReference type="RefSeq" id="WP_034613274.1">
    <property type="nucleotide sequence ID" value="NZ_JSUM01000003.1"/>
</dbReference>
<dbReference type="Pfam" id="PF04241">
    <property type="entry name" value="DUF423"/>
    <property type="match status" value="1"/>
</dbReference>
<evidence type="ECO:0000313" key="7">
    <source>
        <dbReference type="EMBL" id="KGQ71228.1"/>
    </source>
</evidence>
<dbReference type="GO" id="GO:0005886">
    <property type="term" value="C:plasma membrane"/>
    <property type="evidence" value="ECO:0007669"/>
    <property type="project" value="TreeGrafter"/>
</dbReference>
<keyword evidence="3 6" id="KW-0812">Transmembrane</keyword>
<evidence type="ECO:0000256" key="3">
    <source>
        <dbReference type="ARBA" id="ARBA00022692"/>
    </source>
</evidence>
<dbReference type="Proteomes" id="UP000030380">
    <property type="component" value="Unassembled WGS sequence"/>
</dbReference>
<dbReference type="PANTHER" id="PTHR43461:SF1">
    <property type="entry name" value="TRANSMEMBRANE PROTEIN 256"/>
    <property type="match status" value="1"/>
</dbReference>
<reference evidence="7 8" key="1">
    <citation type="submission" date="2014-11" db="EMBL/GenBank/DDBJ databases">
        <title>Draft genome sequence of Chelonobacter oris 1662T, associated with respiratory disease in Hermann's Tortoises.</title>
        <authorList>
            <person name="Kudirkiene E."/>
            <person name="Hansen M.J."/>
            <person name="Bojesen A.M."/>
        </authorList>
    </citation>
    <scope>NUCLEOTIDE SEQUENCE [LARGE SCALE GENOMIC DNA]</scope>
    <source>
        <strain evidence="7 8">1662</strain>
    </source>
</reference>
<dbReference type="STRING" id="505317.OA57_03100"/>
<evidence type="ECO:0000256" key="1">
    <source>
        <dbReference type="ARBA" id="ARBA00004141"/>
    </source>
</evidence>
<comment type="caution">
    <text evidence="7">The sequence shown here is derived from an EMBL/GenBank/DDBJ whole genome shotgun (WGS) entry which is preliminary data.</text>
</comment>
<proteinExistence type="inferred from homology"/>
<feature type="transmembrane region" description="Helical" evidence="6">
    <location>
        <begin position="75"/>
        <end position="95"/>
    </location>
</feature>
<feature type="transmembrane region" description="Helical" evidence="6">
    <location>
        <begin position="44"/>
        <end position="63"/>
    </location>
</feature>